<comment type="caution">
    <text evidence="1">The sequence shown here is derived from an EMBL/GenBank/DDBJ whole genome shotgun (WGS) entry which is preliminary data.</text>
</comment>
<organism evidence="1 2">
    <name type="scientific">Lecanicillium saksenae</name>
    <dbReference type="NCBI Taxonomy" id="468837"/>
    <lineage>
        <taxon>Eukaryota</taxon>
        <taxon>Fungi</taxon>
        <taxon>Dikarya</taxon>
        <taxon>Ascomycota</taxon>
        <taxon>Pezizomycotina</taxon>
        <taxon>Sordariomycetes</taxon>
        <taxon>Hypocreomycetidae</taxon>
        <taxon>Hypocreales</taxon>
        <taxon>Cordycipitaceae</taxon>
        <taxon>Lecanicillium</taxon>
    </lineage>
</organism>
<gene>
    <name evidence="1" type="ORF">NLG97_g2009</name>
</gene>
<protein>
    <submittedName>
        <fullName evidence="1">Uncharacterized protein</fullName>
    </submittedName>
</protein>
<reference evidence="1" key="1">
    <citation type="submission" date="2022-07" db="EMBL/GenBank/DDBJ databases">
        <title>Genome Sequence of Lecanicillium saksenae.</title>
        <authorList>
            <person name="Buettner E."/>
        </authorList>
    </citation>
    <scope>NUCLEOTIDE SEQUENCE</scope>
    <source>
        <strain evidence="1">VT-O1</strain>
    </source>
</reference>
<sequence length="721" mass="80266">MECTSRQTRFHHEATNRREICIDGIHIAFNGQIQHEGASEKAKLPSKARGRAPGTEILKDAELRLQEGLQYNLVGRNGTGKSTILRAIAEKLIPGMPQDSRIAFLNQLEMRPDSTTSCVTTTLQQVINSVTEKNSVEKDIRRLSEIIALPSPYDALRGFRHFKFDKMQHSRDLLQKEANMRSGGRGLAARRELAKLDKDLRVAADALSVSDDDISSNNLKEENQEAADVLMRLHLQYEPTDQVELTARAKRFLLGLGFTDAMMNQPLSSLSGGWKMRASLAAALLQDADILILDEPTNFLDIFGIIWLQRHLVLLRDTPKPPTVLLVSHDRAFTDICTDLILLKERAMVYFHGTLGVYEAAQSERRVWLVSMKAAQDKQRAHMEKTIAQNLKAGKEKNDQNKIRQAKSRQLRLDERLDMGVNFRGGKVTRSGVATGSKPRADLTIPPEERPLLIVLPPPQELRFPGSLISLENAHYKYHGSATAVVRNITLTISMGDRIGILGLNGAGKSTLIRMLVGQASPSQGTINMHPRLKVAYYAQDAVKSLRSLADESDGSITALSLLLREVNGSLTEGDVRGLLGHFGLPGRIASDVPISKLSGGQLVRCELARLLWPRPHCLIMDEVTTHLDSDTVAALRDALRAWPGAVVLISHDRWFMRGVVEGQLDEGEEGQDGEMSDGDEHGEDFTRRSVYKLDKGELFLLQDGVDEFERSIERRISKFL</sequence>
<dbReference type="EMBL" id="JANAKD010000121">
    <property type="protein sequence ID" value="KAJ3497305.1"/>
    <property type="molecule type" value="Genomic_DNA"/>
</dbReference>
<proteinExistence type="predicted"/>
<evidence type="ECO:0000313" key="2">
    <source>
        <dbReference type="Proteomes" id="UP001148737"/>
    </source>
</evidence>
<evidence type="ECO:0000313" key="1">
    <source>
        <dbReference type="EMBL" id="KAJ3497305.1"/>
    </source>
</evidence>
<accession>A0ACC1R2B8</accession>
<name>A0ACC1R2B8_9HYPO</name>
<dbReference type="Proteomes" id="UP001148737">
    <property type="component" value="Unassembled WGS sequence"/>
</dbReference>
<keyword evidence="2" id="KW-1185">Reference proteome</keyword>